<keyword evidence="4" id="KW-0472">Membrane</keyword>
<dbReference type="InterPro" id="IPR011990">
    <property type="entry name" value="TPR-like_helical_dom_sf"/>
</dbReference>
<feature type="domain" description="SusD-like N-terminal" evidence="7">
    <location>
        <begin position="24"/>
        <end position="218"/>
    </location>
</feature>
<evidence type="ECO:0000256" key="3">
    <source>
        <dbReference type="ARBA" id="ARBA00022729"/>
    </source>
</evidence>
<keyword evidence="3" id="KW-0732">Signal</keyword>
<dbReference type="Proteomes" id="UP000831290">
    <property type="component" value="Chromosome"/>
</dbReference>
<protein>
    <submittedName>
        <fullName evidence="8">RagB/SusD family nutrient uptake outer membrane protein</fullName>
    </submittedName>
</protein>
<comment type="subcellular location">
    <subcellularLocation>
        <location evidence="1">Cell outer membrane</location>
    </subcellularLocation>
</comment>
<dbReference type="Gene3D" id="1.25.40.390">
    <property type="match status" value="1"/>
</dbReference>
<gene>
    <name evidence="8" type="ORF">MQE35_13740</name>
</gene>
<evidence type="ECO:0000256" key="2">
    <source>
        <dbReference type="ARBA" id="ARBA00006275"/>
    </source>
</evidence>
<evidence type="ECO:0000256" key="5">
    <source>
        <dbReference type="ARBA" id="ARBA00023237"/>
    </source>
</evidence>
<feature type="domain" description="RagB/SusD" evidence="6">
    <location>
        <begin position="334"/>
        <end position="504"/>
    </location>
</feature>
<reference evidence="8" key="1">
    <citation type="submission" date="2022-03" db="EMBL/GenBank/DDBJ databases">
        <title>Description of Abyssus ytuae gen. nov., sp. nov., a novel member of the family Flavobacteriaceae isolated from the sediment of Mariana Trench.</title>
        <authorList>
            <person name="Zhang J."/>
            <person name="Xu X."/>
        </authorList>
    </citation>
    <scope>NUCLEOTIDE SEQUENCE</scope>
    <source>
        <strain evidence="8">MT3330</strain>
    </source>
</reference>
<sequence length="505" mass="57351">MNKKIKHITAILILILGIQSCDDYVDILPPGRENSEDYFNSSDDYENALIGVYDLLSTTYLNNILGEIASDNSLCGGENATDVLDWQQIDDMIHTPDNGALRNIFQWMYAGISRANYIMEFKNKTDFEGKDQIIAENLFLRSYFYFELVKFFGDVPLYTDKRITIEETQAIDRTPKAEVYAQLEQDLLTAIDDLPWQQSQPGKVTKGAALALLGKIYLFQDKFSESASVLNEVIESGQYSLIQDFSTIFLNENENNAESVFEIQYFGGSEGASFDCFVCVEGNIAVGFMGPRFRGGNYEPYDDGYSFNIPVQELVDLYEPGDTRLDATIFNIEDFVASHPDVTYLKGDAHTGYFNKKYIPYDEAILEDSHINHSNNYRAIRYSDVLLMAAEANLRATTPVRDPQALLDAVRDRAFGDTNHRVPATLENIWLERRLELAGEGQRFFDLIRTGKAEEEIENNNGIDRLDDGTLEVDKTFEAKNVLFPIPRIEIELAGNRWEQNPGYN</sequence>
<dbReference type="EMBL" id="CP094358">
    <property type="protein sequence ID" value="UOB16794.1"/>
    <property type="molecule type" value="Genomic_DNA"/>
</dbReference>
<accession>A0A9E7D2L2</accession>
<proteinExistence type="inferred from homology"/>
<dbReference type="InterPro" id="IPR033985">
    <property type="entry name" value="SusD-like_N"/>
</dbReference>
<dbReference type="Pfam" id="PF07980">
    <property type="entry name" value="SusD_RagB"/>
    <property type="match status" value="1"/>
</dbReference>
<evidence type="ECO:0000313" key="9">
    <source>
        <dbReference type="Proteomes" id="UP000831290"/>
    </source>
</evidence>
<dbReference type="RefSeq" id="WP_255842032.1">
    <property type="nucleotide sequence ID" value="NZ_CP094358.1"/>
</dbReference>
<evidence type="ECO:0000256" key="1">
    <source>
        <dbReference type="ARBA" id="ARBA00004442"/>
    </source>
</evidence>
<dbReference type="GO" id="GO:0009279">
    <property type="term" value="C:cell outer membrane"/>
    <property type="evidence" value="ECO:0007669"/>
    <property type="project" value="UniProtKB-SubCell"/>
</dbReference>
<dbReference type="InterPro" id="IPR012944">
    <property type="entry name" value="SusD_RagB_dom"/>
</dbReference>
<keyword evidence="5" id="KW-0998">Cell outer membrane</keyword>
<evidence type="ECO:0000259" key="6">
    <source>
        <dbReference type="Pfam" id="PF07980"/>
    </source>
</evidence>
<evidence type="ECO:0000259" key="7">
    <source>
        <dbReference type="Pfam" id="PF14322"/>
    </source>
</evidence>
<dbReference type="Pfam" id="PF14322">
    <property type="entry name" value="SusD-like_3"/>
    <property type="match status" value="1"/>
</dbReference>
<keyword evidence="9" id="KW-1185">Reference proteome</keyword>
<dbReference type="PROSITE" id="PS51257">
    <property type="entry name" value="PROKAR_LIPOPROTEIN"/>
    <property type="match status" value="1"/>
</dbReference>
<dbReference type="KEGG" id="fbm:MQE35_13740"/>
<comment type="similarity">
    <text evidence="2">Belongs to the SusD family.</text>
</comment>
<name>A0A9E7D2L2_9FLAO</name>
<organism evidence="8 9">
    <name type="scientific">Abyssalbus ytuae</name>
    <dbReference type="NCBI Taxonomy" id="2926907"/>
    <lineage>
        <taxon>Bacteria</taxon>
        <taxon>Pseudomonadati</taxon>
        <taxon>Bacteroidota</taxon>
        <taxon>Flavobacteriia</taxon>
        <taxon>Flavobacteriales</taxon>
        <taxon>Flavobacteriaceae</taxon>
        <taxon>Abyssalbus</taxon>
    </lineage>
</organism>
<dbReference type="AlphaFoldDB" id="A0A9E7D2L2"/>
<dbReference type="SUPFAM" id="SSF48452">
    <property type="entry name" value="TPR-like"/>
    <property type="match status" value="1"/>
</dbReference>
<evidence type="ECO:0000313" key="8">
    <source>
        <dbReference type="EMBL" id="UOB16794.1"/>
    </source>
</evidence>
<evidence type="ECO:0000256" key="4">
    <source>
        <dbReference type="ARBA" id="ARBA00023136"/>
    </source>
</evidence>
<dbReference type="CDD" id="cd08977">
    <property type="entry name" value="SusD"/>
    <property type="match status" value="1"/>
</dbReference>